<evidence type="ECO:0000313" key="1">
    <source>
        <dbReference type="EMBL" id="KAG7430768.1"/>
    </source>
</evidence>
<gene>
    <name evidence="1" type="ORF">Forpi1262_v007267</name>
</gene>
<dbReference type="Proteomes" id="UP000693942">
    <property type="component" value="Unassembled WGS sequence"/>
</dbReference>
<organism evidence="1 2">
    <name type="scientific">Fusarium oxysporum f. sp. raphani</name>
    <dbReference type="NCBI Taxonomy" id="96318"/>
    <lineage>
        <taxon>Eukaryota</taxon>
        <taxon>Fungi</taxon>
        <taxon>Dikarya</taxon>
        <taxon>Ascomycota</taxon>
        <taxon>Pezizomycotina</taxon>
        <taxon>Sordariomycetes</taxon>
        <taxon>Hypocreomycetidae</taxon>
        <taxon>Hypocreales</taxon>
        <taxon>Nectriaceae</taxon>
        <taxon>Fusarium</taxon>
        <taxon>Fusarium oxysporum species complex</taxon>
    </lineage>
</organism>
<dbReference type="AlphaFoldDB" id="A0A8J5Q4X5"/>
<name>A0A8J5Q4X5_FUSOX</name>
<sequence length="79" mass="8933">MLGMRTGRANLILVDLLPKVDFISTVCGTRHKIKPGPNPQSDNIDEDGSTLTTYQHVLETRRYSPPRMVRRGRDVAKKN</sequence>
<reference evidence="1" key="1">
    <citation type="submission" date="2021-04" db="EMBL/GenBank/DDBJ databases">
        <title>First draft genome resource for Brassicaceae pathogens Fusarium oxysporum f. sp. raphani and Fusarium oxysporum f. sp. rapae.</title>
        <authorList>
            <person name="Asai S."/>
        </authorList>
    </citation>
    <scope>NUCLEOTIDE SEQUENCE</scope>
    <source>
        <strain evidence="1">Tf1262</strain>
    </source>
</reference>
<protein>
    <submittedName>
        <fullName evidence="1">Uncharacterized protein</fullName>
    </submittedName>
</protein>
<dbReference type="EMBL" id="JAELUR010000005">
    <property type="protein sequence ID" value="KAG7430768.1"/>
    <property type="molecule type" value="Genomic_DNA"/>
</dbReference>
<comment type="caution">
    <text evidence="1">The sequence shown here is derived from an EMBL/GenBank/DDBJ whole genome shotgun (WGS) entry which is preliminary data.</text>
</comment>
<evidence type="ECO:0000313" key="2">
    <source>
        <dbReference type="Proteomes" id="UP000693942"/>
    </source>
</evidence>
<proteinExistence type="predicted"/>
<accession>A0A8J5Q4X5</accession>